<dbReference type="InterPro" id="IPR029058">
    <property type="entry name" value="AB_hydrolase_fold"/>
</dbReference>
<accession>D6Z897</accession>
<dbReference type="eggNOG" id="COG1075">
    <property type="taxonomic scope" value="Bacteria"/>
</dbReference>
<organism evidence="1 2">
    <name type="scientific">Segniliparus rotundus (strain ATCC BAA-972 / CDC 1076 / CIP 108378 / DSM 44985 / JCM 13578)</name>
    <dbReference type="NCBI Taxonomy" id="640132"/>
    <lineage>
        <taxon>Bacteria</taxon>
        <taxon>Bacillati</taxon>
        <taxon>Actinomycetota</taxon>
        <taxon>Actinomycetes</taxon>
        <taxon>Mycobacteriales</taxon>
        <taxon>Segniliparaceae</taxon>
        <taxon>Segniliparus</taxon>
    </lineage>
</organism>
<dbReference type="SUPFAM" id="SSF53474">
    <property type="entry name" value="alpha/beta-Hydrolases"/>
    <property type="match status" value="1"/>
</dbReference>
<sequence length="482" mass="49093">MTVPTGTDPGITNIKVSGGAGGASAVYEDFGAMGRLTDEVGGDSLATAGKGHKYLVDPNVVASAVLDPVGAAKFESAMLGALDGPKGLTAVAGTIELRSAALRAAEAGYQLADEASAKLLEDLQWLAGAAALPVLPAAIAAALPDGAAYALAELIKNGGDVSKLKDDAVADLQRLITEHPGVVDAVVGGTPGALSLLQKFPVDLQQGATEIGLLMPDGKAHTESKGRDLDPTATTVPRNLGDVLAEINHRNTTAGNDGKNNGPNIDVRTVTGPDGKPHYIVDIPGTKVWNSSTPGSNNTNINDLGTNIHGVAGQDTALQQAVDQALRQAGATSTDPVMLVGHSQGGIIAANAAADWVNEGKYNVTNVITAGSPVGLVDMPSSVKVLSLENSGDIVAHLDGRSNPATGNWTTVTFDHQTGAVFGNHSLGEQGYTGVARQLSDPGNPASKNPSVAAFNQSLAENGFTTGTSVETHQYYSTRVPD</sequence>
<reference evidence="1 2" key="1">
    <citation type="journal article" date="2010" name="Stand. Genomic Sci.">
        <title>Complete genome sequence of Segniliparus rotundus type strain (CDC 1076).</title>
        <authorList>
            <person name="Sikorski J."/>
            <person name="Lapidus A."/>
            <person name="Copeland A."/>
            <person name="Misra M."/>
            <person name="Glavina Del Rio T."/>
            <person name="Nolan M."/>
            <person name="Lucas S."/>
            <person name="Chen F."/>
            <person name="Tice H."/>
            <person name="Cheng J.F."/>
            <person name="Jando M."/>
            <person name="Schneider S."/>
            <person name="Bruce D."/>
            <person name="Goodwin L."/>
            <person name="Pitluck S."/>
            <person name="Liolios K."/>
            <person name="Mikhailova N."/>
            <person name="Pati A."/>
            <person name="Ivanova N."/>
            <person name="Mavromatis K."/>
            <person name="Chen A."/>
            <person name="Palaniappan K."/>
            <person name="Chertkov O."/>
            <person name="Land M."/>
            <person name="Hauser L."/>
            <person name="Chang Y.J."/>
            <person name="Jeffries C.D."/>
            <person name="Brettin T."/>
            <person name="Detter J.C."/>
            <person name="Han C."/>
            <person name="Rohde M."/>
            <person name="Goker M."/>
            <person name="Bristow J."/>
            <person name="Eisen J.A."/>
            <person name="Markowitz V."/>
            <person name="Hugenholtz P."/>
            <person name="Kyrpides N.C."/>
            <person name="Klenk H.P."/>
        </authorList>
    </citation>
    <scope>NUCLEOTIDE SEQUENCE [LARGE SCALE GENOMIC DNA]</scope>
    <source>
        <strain evidence="2">ATCC BAA-972 / CDC 1076 / CIP 108378 / DSM 44985 / JCM 13578</strain>
    </source>
</reference>
<dbReference type="OrthoDB" id="5095936at2"/>
<dbReference type="AlphaFoldDB" id="D6Z897"/>
<keyword evidence="2" id="KW-1185">Reference proteome</keyword>
<dbReference type="Proteomes" id="UP000002247">
    <property type="component" value="Chromosome"/>
</dbReference>
<evidence type="ECO:0000313" key="2">
    <source>
        <dbReference type="Proteomes" id="UP000002247"/>
    </source>
</evidence>
<gene>
    <name evidence="1" type="ordered locus">Srot_1717</name>
</gene>
<dbReference type="EMBL" id="CP001958">
    <property type="protein sequence ID" value="ADG98177.1"/>
    <property type="molecule type" value="Genomic_DNA"/>
</dbReference>
<evidence type="ECO:0000313" key="1">
    <source>
        <dbReference type="EMBL" id="ADG98177.1"/>
    </source>
</evidence>
<dbReference type="HOGENOM" id="CLU_036798_0_0_11"/>
<dbReference type="KEGG" id="srt:Srot_1717"/>
<name>D6Z897_SEGRD</name>
<evidence type="ECO:0008006" key="3">
    <source>
        <dbReference type="Google" id="ProtNLM"/>
    </source>
</evidence>
<dbReference type="STRING" id="640132.Srot_1717"/>
<dbReference type="Gene3D" id="3.40.50.1820">
    <property type="entry name" value="alpha/beta hydrolase"/>
    <property type="match status" value="1"/>
</dbReference>
<proteinExistence type="predicted"/>
<dbReference type="RefSeq" id="WP_013138630.1">
    <property type="nucleotide sequence ID" value="NC_014168.1"/>
</dbReference>
<protein>
    <recommendedName>
        <fullName evidence="3">PGAP1 family protein</fullName>
    </recommendedName>
</protein>